<feature type="chain" id="PRO_5044596666" evidence="1">
    <location>
        <begin position="20"/>
        <end position="139"/>
    </location>
</feature>
<dbReference type="Proteomes" id="UP000050761">
    <property type="component" value="Unassembled WGS sequence"/>
</dbReference>
<dbReference type="AlphaFoldDB" id="A0A3P8C4K6"/>
<gene>
    <name evidence="2" type="ORF">HPBE_LOCUS18998</name>
</gene>
<dbReference type="WBParaSite" id="HPBE_0001900001-mRNA-1">
    <property type="protein sequence ID" value="HPBE_0001900001-mRNA-1"/>
    <property type="gene ID" value="HPBE_0001900001"/>
</dbReference>
<name>A0A3P8C4K6_HELPZ</name>
<evidence type="ECO:0000256" key="1">
    <source>
        <dbReference type="SAM" id="SignalP"/>
    </source>
</evidence>
<keyword evidence="3" id="KW-1185">Reference proteome</keyword>
<organism evidence="2">
    <name type="scientific">Heligmosomoides polygyrus</name>
    <name type="common">Parasitic roundworm</name>
    <dbReference type="NCBI Taxonomy" id="6339"/>
    <lineage>
        <taxon>Eukaryota</taxon>
        <taxon>Metazoa</taxon>
        <taxon>Ecdysozoa</taxon>
        <taxon>Nematoda</taxon>
        <taxon>Chromadorea</taxon>
        <taxon>Rhabditida</taxon>
        <taxon>Rhabditina</taxon>
        <taxon>Rhabditomorpha</taxon>
        <taxon>Strongyloidea</taxon>
        <taxon>Heligmosomidae</taxon>
        <taxon>Heligmosomoides</taxon>
    </lineage>
</organism>
<feature type="signal peptide" evidence="1">
    <location>
        <begin position="1"/>
        <end position="19"/>
    </location>
</feature>
<evidence type="ECO:0000313" key="4">
    <source>
        <dbReference type="WBParaSite" id="HPBE_0001900001-mRNA-1"/>
    </source>
</evidence>
<evidence type="ECO:0000313" key="2">
    <source>
        <dbReference type="EMBL" id="VDP13644.1"/>
    </source>
</evidence>
<dbReference type="EMBL" id="UZAH01031058">
    <property type="protein sequence ID" value="VDP13644.1"/>
    <property type="molecule type" value="Genomic_DNA"/>
</dbReference>
<keyword evidence="1" id="KW-0732">Signal</keyword>
<dbReference type="OrthoDB" id="5832716at2759"/>
<reference evidence="2 3" key="1">
    <citation type="submission" date="2018-11" db="EMBL/GenBank/DDBJ databases">
        <authorList>
            <consortium name="Pathogen Informatics"/>
        </authorList>
    </citation>
    <scope>NUCLEOTIDE SEQUENCE [LARGE SCALE GENOMIC DNA]</scope>
</reference>
<sequence>MFRTIVNVPIILLLPMARTLNITGLNVFVAYKSTPDYGEEEAEASYVELEKMNNQDNTFYKVEQAYPWKLSVPEASRLRWTWVSHGGQFHNEIDHIIFSRKYCLTDVSVVPKFYTGSDLRLLRARFRFQREKAAKFKGS</sequence>
<accession>A0A3P8C4K6</accession>
<proteinExistence type="predicted"/>
<reference evidence="4" key="2">
    <citation type="submission" date="2019-09" db="UniProtKB">
        <authorList>
            <consortium name="WormBaseParasite"/>
        </authorList>
    </citation>
    <scope>IDENTIFICATION</scope>
</reference>
<protein>
    <submittedName>
        <fullName evidence="4">Lipocalin</fullName>
    </submittedName>
</protein>
<evidence type="ECO:0000313" key="3">
    <source>
        <dbReference type="Proteomes" id="UP000050761"/>
    </source>
</evidence>